<dbReference type="PANTHER" id="PTHR30151:SF0">
    <property type="entry name" value="ABC TRANSPORTER PERMEASE PROTEIN MJ0413-RELATED"/>
    <property type="match status" value="1"/>
</dbReference>
<evidence type="ECO:0000256" key="6">
    <source>
        <dbReference type="ARBA" id="ARBA00023136"/>
    </source>
</evidence>
<feature type="transmembrane region" description="Helical" evidence="7">
    <location>
        <begin position="269"/>
        <end position="288"/>
    </location>
</feature>
<keyword evidence="5 7" id="KW-1133">Transmembrane helix</keyword>
<protein>
    <submittedName>
        <fullName evidence="10">ABC transporter permease</fullName>
    </submittedName>
</protein>
<sequence>MSTSVLDSSARAAPAPHAKPAQPAAEAQNAQPGFAMPAQPGALRLWLGRWVVPVLLPLALLLAWDLAVRWTGTMLVPSPREVALMLWDFAFGGIYDDAFSETLGTHWLQSMARVYGAFALATAVGIPLGLVIGKNAAIRRFVDPTLQMLRPVPVTAWLPLSMIFFGVGPNAAIFLVFLGAFFPIVINTTFGVKSVEVRLFEAAAMLGCSGASMFRQVVLPAALPSIFNGLRLGHGIAWFLIVVGEMTGVPEGLGAAIMDGRMLSRTDVVISGMVVIGFTGFVTDRLLVALNNRLLKWSPQHNV</sequence>
<dbReference type="PROSITE" id="PS50928">
    <property type="entry name" value="ABC_TM1"/>
    <property type="match status" value="1"/>
</dbReference>
<dbReference type="InterPro" id="IPR000515">
    <property type="entry name" value="MetI-like"/>
</dbReference>
<keyword evidence="11" id="KW-1185">Reference proteome</keyword>
<comment type="subcellular location">
    <subcellularLocation>
        <location evidence="1 7">Cell membrane</location>
        <topology evidence="1 7">Multi-pass membrane protein</topology>
    </subcellularLocation>
</comment>
<evidence type="ECO:0000259" key="9">
    <source>
        <dbReference type="PROSITE" id="PS50928"/>
    </source>
</evidence>
<feature type="region of interest" description="Disordered" evidence="8">
    <location>
        <begin position="1"/>
        <end position="30"/>
    </location>
</feature>
<feature type="transmembrane region" description="Helical" evidence="7">
    <location>
        <begin position="154"/>
        <end position="182"/>
    </location>
</feature>
<name>A0ABY6G556_9BURK</name>
<dbReference type="PANTHER" id="PTHR30151">
    <property type="entry name" value="ALKANE SULFONATE ABC TRANSPORTER-RELATED, MEMBRANE SUBUNIT"/>
    <property type="match status" value="1"/>
</dbReference>
<evidence type="ECO:0000256" key="2">
    <source>
        <dbReference type="ARBA" id="ARBA00022448"/>
    </source>
</evidence>
<evidence type="ECO:0000256" key="5">
    <source>
        <dbReference type="ARBA" id="ARBA00022989"/>
    </source>
</evidence>
<evidence type="ECO:0000256" key="8">
    <source>
        <dbReference type="SAM" id="MobiDB-lite"/>
    </source>
</evidence>
<evidence type="ECO:0000256" key="4">
    <source>
        <dbReference type="ARBA" id="ARBA00022692"/>
    </source>
</evidence>
<feature type="transmembrane region" description="Helical" evidence="7">
    <location>
        <begin position="202"/>
        <end position="223"/>
    </location>
</feature>
<evidence type="ECO:0000313" key="10">
    <source>
        <dbReference type="EMBL" id="UYG50146.1"/>
    </source>
</evidence>
<keyword evidence="3" id="KW-1003">Cell membrane</keyword>
<dbReference type="Pfam" id="PF00528">
    <property type="entry name" value="BPD_transp_1"/>
    <property type="match status" value="1"/>
</dbReference>
<dbReference type="Gene3D" id="1.10.3720.10">
    <property type="entry name" value="MetI-like"/>
    <property type="match status" value="1"/>
</dbReference>
<evidence type="ECO:0000256" key="1">
    <source>
        <dbReference type="ARBA" id="ARBA00004651"/>
    </source>
</evidence>
<feature type="domain" description="ABC transmembrane type-1" evidence="9">
    <location>
        <begin position="107"/>
        <end position="287"/>
    </location>
</feature>
<gene>
    <name evidence="10" type="ORF">M9799_08405</name>
</gene>
<evidence type="ECO:0000313" key="11">
    <source>
        <dbReference type="Proteomes" id="UP001162800"/>
    </source>
</evidence>
<evidence type="ECO:0000256" key="7">
    <source>
        <dbReference type="RuleBase" id="RU363032"/>
    </source>
</evidence>
<comment type="similarity">
    <text evidence="7">Belongs to the binding-protein-dependent transport system permease family.</text>
</comment>
<feature type="transmembrane region" description="Helical" evidence="7">
    <location>
        <begin position="114"/>
        <end position="133"/>
    </location>
</feature>
<feature type="transmembrane region" description="Helical" evidence="7">
    <location>
        <begin position="46"/>
        <end position="64"/>
    </location>
</feature>
<dbReference type="RefSeq" id="WP_231042890.1">
    <property type="nucleotide sequence ID" value="NZ_CP106881.1"/>
</dbReference>
<dbReference type="SUPFAM" id="SSF161098">
    <property type="entry name" value="MetI-like"/>
    <property type="match status" value="1"/>
</dbReference>
<reference evidence="10" key="1">
    <citation type="submission" date="2022-09" db="EMBL/GenBank/DDBJ databases">
        <title>The complete genome of Acidovorax sp. 5MLIR.</title>
        <authorList>
            <person name="Liu L."/>
            <person name="Yue J."/>
            <person name="Yang F."/>
            <person name="Yuan J."/>
            <person name="Li L."/>
        </authorList>
    </citation>
    <scope>NUCLEOTIDE SEQUENCE</scope>
    <source>
        <strain evidence="10">5MLIR</strain>
    </source>
</reference>
<organism evidence="10 11">
    <name type="scientific">Comamonas endophytica</name>
    <dbReference type="NCBI Taxonomy" id="2949090"/>
    <lineage>
        <taxon>Bacteria</taxon>
        <taxon>Pseudomonadati</taxon>
        <taxon>Pseudomonadota</taxon>
        <taxon>Betaproteobacteria</taxon>
        <taxon>Burkholderiales</taxon>
        <taxon>Comamonadaceae</taxon>
        <taxon>Comamonas</taxon>
    </lineage>
</organism>
<feature type="compositionally biased region" description="Low complexity" evidence="8">
    <location>
        <begin position="10"/>
        <end position="30"/>
    </location>
</feature>
<evidence type="ECO:0000256" key="3">
    <source>
        <dbReference type="ARBA" id="ARBA00022475"/>
    </source>
</evidence>
<keyword evidence="6 7" id="KW-0472">Membrane</keyword>
<feature type="transmembrane region" description="Helical" evidence="7">
    <location>
        <begin position="235"/>
        <end position="257"/>
    </location>
</feature>
<dbReference type="EMBL" id="CP106881">
    <property type="protein sequence ID" value="UYG50146.1"/>
    <property type="molecule type" value="Genomic_DNA"/>
</dbReference>
<accession>A0ABY6G556</accession>
<keyword evidence="4 7" id="KW-0812">Transmembrane</keyword>
<dbReference type="Proteomes" id="UP001162800">
    <property type="component" value="Chromosome"/>
</dbReference>
<keyword evidence="2 7" id="KW-0813">Transport</keyword>
<dbReference type="InterPro" id="IPR035906">
    <property type="entry name" value="MetI-like_sf"/>
</dbReference>
<proteinExistence type="inferred from homology"/>
<dbReference type="CDD" id="cd06261">
    <property type="entry name" value="TM_PBP2"/>
    <property type="match status" value="1"/>
</dbReference>